<comment type="caution">
    <text evidence="12">The sequence shown here is derived from an EMBL/GenBank/DDBJ whole genome shotgun (WGS) entry which is preliminary data.</text>
</comment>
<accession>A0A2S4Q1B3</accession>
<dbReference type="InterPro" id="IPR056166">
    <property type="entry name" value="TPR_ELP1"/>
</dbReference>
<evidence type="ECO:0000256" key="2">
    <source>
        <dbReference type="ARBA" id="ARBA00006086"/>
    </source>
</evidence>
<sequence length="1309" mass="148320">MKNLRIIQYEKWKSPDLRHITATAWDVASDSLLCTLGPTESDATIELIRVNLKSKTSNHESIISWDALCPNPNSACEEIIDLHYFADKSMSCLVLAGGDVIVIREEIFRNEERIEIVGSIDEGITAARWSPDEELLAITTRVNTIVFMSRNFEGVIDASMTSEDLKISNQVSVGWGKKETQFRGRGARALKDPTVPEKIDEGVLSPHDNFKVSLSWRGDGAFIVVSSVEAGKRRVFRVYSREGVLDSISEPVDGLEGTLSWRPAGNLIAGVQRLDDHIDIVFFERNGLRHGQFHLRLTPEQYKCSKYQIQLQWNPDSTILAVLLENHIEFWTMSNYHWYLKQQVPHNNSVIPCSLKWNPEKPLRCILTSNESITILEQIFTVTQTGTIPPYDHGIVAVIDGKTAKVTPFRTANIPPPMSLHDFEVNSNIIDISFNNATYSIAILHQKGISVFDWENVNDPSASPYLSREITLPKSSFSNVKYQQISWAYKNEVVTLHSCDSISHITKFRLDKQCNETDFTESTNITSTIKSFTISTLLSFSEKDYLHTFVQSKDGEIQGLDQGKQLLTQLKLPLFLPWINLIKYQSSLLTVGMSNNGFLYANNRLLARNCTSFITTDAHIIFTTASHFLKFIYITEIEHLEVPPEDIQDDERCRSIERGARIVTAVPTCLCLVLQMPRGNLETIYPRAMVLAGVRKLIKEMNYKKAFAHCRTHRLDMNLLYDYSPEQFLSNVGLFVKQVKKATHIDLFLSSLREEDVTKTKYKEAKNPIIISDNSLILNNKMETDSSNSGKTLSKVNKICDAFLQNFKAKTNENVQNIITAHVCKSPPALDDGLLVLASLMKDSPHLVERAVEHICFLSDVNKLYDNALGLYNIDLALLVVQKSQKDPREYLPFLQNLQEKSTIRRQFSIDDFLGRHVKALSWLHELDSYPEFQAYTQKNSLYPTALSLCRYNETKHADIMLLYAKYLESKSEYPSAALAYEALSDYTKATSCYLTSGSSYWRQALYCAQSQSPPVSGSALTNIAMNLYEALIECKDYYSAATIQLEYLLSVSGACHAFCKGYFFTEAFHLSAYKQQPELVHSVIEPGLIECFASSTELLGDCKAQIMAQVPRIRELRLKAMEDPLAFYKGERGDDDVDIPDDISVVPSSNISTSRSLFTRYTGKSGKNTIGTTTSRATSKHRKKEERKRAQGKKGSIYEEEYLVNSIERLIKRVERAREDIDRLLKGMVRRGMWERARALELALENLVKLYTSIVPEVFNLDSDRPEINREQDRQNAGVAAIQVEREEVGDYKGKPIIAPFEKLSLLG</sequence>
<dbReference type="UniPathway" id="UPA00988"/>
<evidence type="ECO:0000313" key="12">
    <source>
        <dbReference type="EMBL" id="POS88075.1"/>
    </source>
</evidence>
<dbReference type="GO" id="GO:0005634">
    <property type="term" value="C:nucleus"/>
    <property type="evidence" value="ECO:0007669"/>
    <property type="project" value="UniProtKB-SubCell"/>
</dbReference>
<dbReference type="Proteomes" id="UP000237438">
    <property type="component" value="Unassembled WGS sequence"/>
</dbReference>
<name>A0A2S4Q1B3_9PEZI</name>
<dbReference type="GO" id="GO:0000049">
    <property type="term" value="F:tRNA binding"/>
    <property type="evidence" value="ECO:0007669"/>
    <property type="project" value="TreeGrafter"/>
</dbReference>
<dbReference type="GO" id="GO:0002926">
    <property type="term" value="P:tRNA wobble base 5-methoxycarbonylmethyl-2-thiouridinylation"/>
    <property type="evidence" value="ECO:0007669"/>
    <property type="project" value="TreeGrafter"/>
</dbReference>
<feature type="domain" description="ELP1 alpha-solenoid" evidence="10">
    <location>
        <begin position="687"/>
        <end position="898"/>
    </location>
</feature>
<feature type="compositionally biased region" description="Basic residues" evidence="6">
    <location>
        <begin position="1179"/>
        <end position="1193"/>
    </location>
</feature>
<evidence type="ECO:0000256" key="4">
    <source>
        <dbReference type="ARBA" id="ARBA00022694"/>
    </source>
</evidence>
<feature type="compositionally biased region" description="Polar residues" evidence="6">
    <location>
        <begin position="1166"/>
        <end position="1178"/>
    </location>
</feature>
<dbReference type="InterPro" id="IPR056169">
    <property type="entry name" value="HB_ELP1"/>
</dbReference>
<dbReference type="InterPro" id="IPR006849">
    <property type="entry name" value="Elp1"/>
</dbReference>
<evidence type="ECO:0000259" key="11">
    <source>
        <dbReference type="Pfam" id="PF23936"/>
    </source>
</evidence>
<evidence type="ECO:0000256" key="6">
    <source>
        <dbReference type="SAM" id="MobiDB-lite"/>
    </source>
</evidence>
<keyword evidence="3 5" id="KW-0963">Cytoplasm</keyword>
<dbReference type="Pfam" id="PF23797">
    <property type="entry name" value="Beta-prop_ELP1_2nd"/>
    <property type="match status" value="1"/>
</dbReference>
<evidence type="ECO:0000259" key="7">
    <source>
        <dbReference type="Pfam" id="PF04762"/>
    </source>
</evidence>
<comment type="function">
    <text evidence="5">Component of the elongator complex which is required for multiple tRNA modifications, including mcm5U (5-methoxycarbonylmethyl uridine), mcm5s2U (5-methoxycarbonylmethyl-2-thiouridine), and ncm5U (5-carbamoylmethyl uridine). The elongator complex catalyzes formation of carboxymethyluridine in the wobble base at position 34 in tRNAs.</text>
</comment>
<dbReference type="GO" id="GO:0005829">
    <property type="term" value="C:cytosol"/>
    <property type="evidence" value="ECO:0007669"/>
    <property type="project" value="TreeGrafter"/>
</dbReference>
<dbReference type="Pfam" id="PF23925">
    <property type="entry name" value="A-sol_ELP1"/>
    <property type="match status" value="1"/>
</dbReference>
<evidence type="ECO:0000259" key="9">
    <source>
        <dbReference type="Pfam" id="PF23878"/>
    </source>
</evidence>
<dbReference type="InterPro" id="IPR056167">
    <property type="entry name" value="A-sol_ELP1"/>
</dbReference>
<evidence type="ECO:0000259" key="10">
    <source>
        <dbReference type="Pfam" id="PF23925"/>
    </source>
</evidence>
<organism evidence="12 13">
    <name type="scientific">Erysiphe pulchra</name>
    <dbReference type="NCBI Taxonomy" id="225359"/>
    <lineage>
        <taxon>Eukaryota</taxon>
        <taxon>Fungi</taxon>
        <taxon>Dikarya</taxon>
        <taxon>Ascomycota</taxon>
        <taxon>Pezizomycotina</taxon>
        <taxon>Leotiomycetes</taxon>
        <taxon>Erysiphales</taxon>
        <taxon>Erysiphaceae</taxon>
        <taxon>Erysiphe</taxon>
    </lineage>
</organism>
<feature type="domain" description="ELP1 first N-terminal beta-propeller" evidence="7">
    <location>
        <begin position="1"/>
        <end position="360"/>
    </location>
</feature>
<feature type="domain" description="ELP1 N-terminal second beta-propeller" evidence="8">
    <location>
        <begin position="398"/>
        <end position="663"/>
    </location>
</feature>
<dbReference type="Pfam" id="PF23936">
    <property type="entry name" value="HB_ELP1"/>
    <property type="match status" value="1"/>
</dbReference>
<dbReference type="STRING" id="225359.A0A2S4Q1B3"/>
<feature type="domain" description="ELP1 TPR" evidence="9">
    <location>
        <begin position="907"/>
        <end position="1068"/>
    </location>
</feature>
<dbReference type="InterPro" id="IPR056164">
    <property type="entry name" value="Beta-prop_ELP1_1st"/>
</dbReference>
<evidence type="ECO:0000259" key="8">
    <source>
        <dbReference type="Pfam" id="PF23797"/>
    </source>
</evidence>
<evidence type="ECO:0000256" key="1">
    <source>
        <dbReference type="ARBA" id="ARBA00005043"/>
    </source>
</evidence>
<reference evidence="12 13" key="1">
    <citation type="submission" date="2017-10" db="EMBL/GenBank/DDBJ databases">
        <title>Development of genomic resources for the powdery mildew, Erysiphe pulchra.</title>
        <authorList>
            <person name="Wadl P.A."/>
            <person name="Mack B.M."/>
            <person name="Moore G."/>
            <person name="Beltz S.B."/>
        </authorList>
    </citation>
    <scope>NUCLEOTIDE SEQUENCE [LARGE SCALE GENOMIC DNA]</scope>
    <source>
        <strain evidence="12">Cflorida</strain>
    </source>
</reference>
<dbReference type="GO" id="GO:0033588">
    <property type="term" value="C:elongator holoenzyme complex"/>
    <property type="evidence" value="ECO:0007669"/>
    <property type="project" value="InterPro"/>
</dbReference>
<evidence type="ECO:0000313" key="13">
    <source>
        <dbReference type="Proteomes" id="UP000237438"/>
    </source>
</evidence>
<comment type="subcellular location">
    <subcellularLocation>
        <location evidence="5">Cytoplasm</location>
    </subcellularLocation>
    <subcellularLocation>
        <location evidence="5">Nucleus</location>
    </subcellularLocation>
</comment>
<dbReference type="Pfam" id="PF23878">
    <property type="entry name" value="TPR_ELP1"/>
    <property type="match status" value="1"/>
</dbReference>
<protein>
    <recommendedName>
        <fullName evidence="5">Elongator complex protein 1</fullName>
    </recommendedName>
</protein>
<dbReference type="Pfam" id="PF04762">
    <property type="entry name" value="Beta-prop_ELP1_1st"/>
    <property type="match status" value="1"/>
</dbReference>
<dbReference type="InterPro" id="IPR056165">
    <property type="entry name" value="Beta-prop_ELP1_2nd"/>
</dbReference>
<evidence type="ECO:0000256" key="5">
    <source>
        <dbReference type="PIRNR" id="PIRNR017233"/>
    </source>
</evidence>
<dbReference type="PANTHER" id="PTHR12747">
    <property type="entry name" value="ELONGATOR COMPLEX PROTEIN 1"/>
    <property type="match status" value="1"/>
</dbReference>
<dbReference type="PANTHER" id="PTHR12747:SF0">
    <property type="entry name" value="ELONGATOR COMPLEX PROTEIN 1"/>
    <property type="match status" value="1"/>
</dbReference>
<proteinExistence type="inferred from homology"/>
<feature type="domain" description="ELP1 three-helical bundle" evidence="11">
    <location>
        <begin position="1081"/>
        <end position="1258"/>
    </location>
</feature>
<keyword evidence="5" id="KW-0539">Nucleus</keyword>
<keyword evidence="4" id="KW-0819">tRNA processing</keyword>
<evidence type="ECO:0000256" key="3">
    <source>
        <dbReference type="ARBA" id="ARBA00022490"/>
    </source>
</evidence>
<feature type="region of interest" description="Disordered" evidence="6">
    <location>
        <begin position="1164"/>
        <end position="1193"/>
    </location>
</feature>
<comment type="similarity">
    <text evidence="2 5">Belongs to the ELP1/IKA1 family.</text>
</comment>
<gene>
    <name evidence="12" type="ORF">EPUL_000294</name>
</gene>
<comment type="pathway">
    <text evidence="1">tRNA modification; 5-methoxycarbonylmethyl-2-thiouridine-tRNA biosynthesis.</text>
</comment>
<dbReference type="PIRSF" id="PIRSF017233">
    <property type="entry name" value="IKAP"/>
    <property type="match status" value="1"/>
</dbReference>
<dbReference type="OrthoDB" id="40048at2759"/>
<keyword evidence="13" id="KW-1185">Reference proteome</keyword>
<dbReference type="SUPFAM" id="SSF69322">
    <property type="entry name" value="Tricorn protease domain 2"/>
    <property type="match status" value="1"/>
</dbReference>
<dbReference type="EMBL" id="PEDP01000034">
    <property type="protein sequence ID" value="POS88075.1"/>
    <property type="molecule type" value="Genomic_DNA"/>
</dbReference>